<feature type="compositionally biased region" description="Low complexity" evidence="2">
    <location>
        <begin position="63"/>
        <end position="77"/>
    </location>
</feature>
<dbReference type="AlphaFoldDB" id="A0A5E4N8B4"/>
<dbReference type="EMBL" id="CABPRJ010001455">
    <property type="protein sequence ID" value="VVC37816.1"/>
    <property type="molecule type" value="Genomic_DNA"/>
</dbReference>
<dbReference type="SMART" id="SM00353">
    <property type="entry name" value="HLH"/>
    <property type="match status" value="1"/>
</dbReference>
<keyword evidence="1" id="KW-0238">DNA-binding</keyword>
<evidence type="ECO:0000259" key="3">
    <source>
        <dbReference type="PROSITE" id="PS50888"/>
    </source>
</evidence>
<dbReference type="GO" id="GO:0032502">
    <property type="term" value="P:developmental process"/>
    <property type="evidence" value="ECO:0007669"/>
    <property type="project" value="TreeGrafter"/>
</dbReference>
<dbReference type="PROSITE" id="PS50888">
    <property type="entry name" value="BHLH"/>
    <property type="match status" value="1"/>
</dbReference>
<evidence type="ECO:0000256" key="2">
    <source>
        <dbReference type="SAM" id="MobiDB-lite"/>
    </source>
</evidence>
<proteinExistence type="predicted"/>
<accession>A0A5E4N8B4</accession>
<sequence>MMSLSEELKSSMPSFMQFCSRVDQGNIQEDWWTAGSDAEAFAHHNPKTDWLSDSDSQNTIICSTTSSSPGPSLASTSTGGGQKAGSSKATKGAAGSRSKDMPAGQKPAQVVARRNARERRRVQAVNLAFTRLRRVVPLEENKSKRMSKVKTLQLAIEYINQLQGVLSIQAPHNNHINMQQQSASPPEPEQHQHLHQHQHHQLLTTADINLFSDVQYKLEPGELQFRMPPNFYTQLLTDNQN</sequence>
<dbReference type="OrthoDB" id="5976910at2759"/>
<dbReference type="SUPFAM" id="SSF47459">
    <property type="entry name" value="HLH, helix-loop-helix DNA-binding domain"/>
    <property type="match status" value="1"/>
</dbReference>
<evidence type="ECO:0000313" key="4">
    <source>
        <dbReference type="EMBL" id="VVC37816.1"/>
    </source>
</evidence>
<keyword evidence="5" id="KW-1185">Reference proteome</keyword>
<feature type="compositionally biased region" description="Low complexity" evidence="2">
    <location>
        <begin position="84"/>
        <end position="96"/>
    </location>
</feature>
<dbReference type="InterPro" id="IPR036638">
    <property type="entry name" value="HLH_DNA-bd_sf"/>
</dbReference>
<organism evidence="4 5">
    <name type="scientific">Cinara cedri</name>
    <dbReference type="NCBI Taxonomy" id="506608"/>
    <lineage>
        <taxon>Eukaryota</taxon>
        <taxon>Metazoa</taxon>
        <taxon>Ecdysozoa</taxon>
        <taxon>Arthropoda</taxon>
        <taxon>Hexapoda</taxon>
        <taxon>Insecta</taxon>
        <taxon>Pterygota</taxon>
        <taxon>Neoptera</taxon>
        <taxon>Paraneoptera</taxon>
        <taxon>Hemiptera</taxon>
        <taxon>Sternorrhyncha</taxon>
        <taxon>Aphidomorpha</taxon>
        <taxon>Aphidoidea</taxon>
        <taxon>Aphididae</taxon>
        <taxon>Lachninae</taxon>
        <taxon>Cinara</taxon>
    </lineage>
</organism>
<dbReference type="Proteomes" id="UP000325440">
    <property type="component" value="Unassembled WGS sequence"/>
</dbReference>
<dbReference type="PANTHER" id="PTHR23349:SF108">
    <property type="entry name" value="BHLH DOMAIN-CONTAINING PROTEIN"/>
    <property type="match status" value="1"/>
</dbReference>
<dbReference type="GO" id="GO:0000977">
    <property type="term" value="F:RNA polymerase II transcription regulatory region sequence-specific DNA binding"/>
    <property type="evidence" value="ECO:0007669"/>
    <property type="project" value="TreeGrafter"/>
</dbReference>
<dbReference type="GO" id="GO:0000981">
    <property type="term" value="F:DNA-binding transcription factor activity, RNA polymerase II-specific"/>
    <property type="evidence" value="ECO:0007669"/>
    <property type="project" value="TreeGrafter"/>
</dbReference>
<evidence type="ECO:0000313" key="5">
    <source>
        <dbReference type="Proteomes" id="UP000325440"/>
    </source>
</evidence>
<name>A0A5E4N8B4_9HEMI</name>
<dbReference type="PANTHER" id="PTHR23349">
    <property type="entry name" value="BASIC HELIX-LOOP-HELIX TRANSCRIPTION FACTOR, TWIST"/>
    <property type="match status" value="1"/>
</dbReference>
<dbReference type="GO" id="GO:0046983">
    <property type="term" value="F:protein dimerization activity"/>
    <property type="evidence" value="ECO:0007669"/>
    <property type="project" value="InterPro"/>
</dbReference>
<dbReference type="InterPro" id="IPR011598">
    <property type="entry name" value="bHLH_dom"/>
</dbReference>
<gene>
    <name evidence="4" type="ORF">CINCED_3A022665</name>
</gene>
<evidence type="ECO:0000256" key="1">
    <source>
        <dbReference type="ARBA" id="ARBA00023125"/>
    </source>
</evidence>
<dbReference type="Pfam" id="PF00010">
    <property type="entry name" value="HLH"/>
    <property type="match status" value="1"/>
</dbReference>
<dbReference type="Gene3D" id="4.10.280.10">
    <property type="entry name" value="Helix-loop-helix DNA-binding domain"/>
    <property type="match status" value="1"/>
</dbReference>
<feature type="region of interest" description="Disordered" evidence="2">
    <location>
        <begin position="61"/>
        <end position="117"/>
    </location>
</feature>
<protein>
    <submittedName>
        <fullName evidence="4">Myc-type, basic helix-loop-helix (BHLH) domain</fullName>
    </submittedName>
</protein>
<feature type="domain" description="BHLH" evidence="3">
    <location>
        <begin position="109"/>
        <end position="162"/>
    </location>
</feature>
<dbReference type="InterPro" id="IPR050283">
    <property type="entry name" value="E-box_TF_Regulators"/>
</dbReference>
<dbReference type="CDD" id="cd11418">
    <property type="entry name" value="bHLH_TS_ASCL"/>
    <property type="match status" value="1"/>
</dbReference>
<reference evidence="4 5" key="1">
    <citation type="submission" date="2019-08" db="EMBL/GenBank/DDBJ databases">
        <authorList>
            <person name="Alioto T."/>
            <person name="Alioto T."/>
            <person name="Gomez Garrido J."/>
        </authorList>
    </citation>
    <scope>NUCLEOTIDE SEQUENCE [LARGE SCALE GENOMIC DNA]</scope>
</reference>